<organism evidence="1 3">
    <name type="scientific">Didymodactylos carnosus</name>
    <dbReference type="NCBI Taxonomy" id="1234261"/>
    <lineage>
        <taxon>Eukaryota</taxon>
        <taxon>Metazoa</taxon>
        <taxon>Spiralia</taxon>
        <taxon>Gnathifera</taxon>
        <taxon>Rotifera</taxon>
        <taxon>Eurotatoria</taxon>
        <taxon>Bdelloidea</taxon>
        <taxon>Philodinida</taxon>
        <taxon>Philodinidae</taxon>
        <taxon>Didymodactylos</taxon>
    </lineage>
</organism>
<gene>
    <name evidence="1" type="ORF">GPM918_LOCUS30667</name>
    <name evidence="2" type="ORF">SRO942_LOCUS31286</name>
</gene>
<dbReference type="Proteomes" id="UP000663829">
    <property type="component" value="Unassembled WGS sequence"/>
</dbReference>
<evidence type="ECO:0000313" key="2">
    <source>
        <dbReference type="EMBL" id="CAF4211452.1"/>
    </source>
</evidence>
<protein>
    <submittedName>
        <fullName evidence="1">Uncharacterized protein</fullName>
    </submittedName>
</protein>
<dbReference type="Proteomes" id="UP000681722">
    <property type="component" value="Unassembled WGS sequence"/>
</dbReference>
<feature type="non-terminal residue" evidence="1">
    <location>
        <position position="161"/>
    </location>
</feature>
<accession>A0A815GWQ8</accession>
<dbReference type="EMBL" id="CAJOBC010061535">
    <property type="protein sequence ID" value="CAF4211452.1"/>
    <property type="molecule type" value="Genomic_DNA"/>
</dbReference>
<reference evidence="1" key="1">
    <citation type="submission" date="2021-02" db="EMBL/GenBank/DDBJ databases">
        <authorList>
            <person name="Nowell W R."/>
        </authorList>
    </citation>
    <scope>NUCLEOTIDE SEQUENCE</scope>
</reference>
<name>A0A815GWQ8_9BILA</name>
<evidence type="ECO:0000313" key="3">
    <source>
        <dbReference type="Proteomes" id="UP000663829"/>
    </source>
</evidence>
<comment type="caution">
    <text evidence="1">The sequence shown here is derived from an EMBL/GenBank/DDBJ whole genome shotgun (WGS) entry which is preliminary data.</text>
</comment>
<dbReference type="AlphaFoldDB" id="A0A815GWQ8"/>
<sequence>MTSRLLSLWLCRLCQQKLFQRTSATFTPYNATILLPSLLFKTSKRSISITNICYGSTKEKKKRGPINYGPKGRRPVIDIYHKMTIKALAQAMGIETDHIYDCLIYIKDGDKYSADDQEITDFNVIVEVVNLCGGKQRLVPNPFPKKDLKREAIKPAEFVRT</sequence>
<proteinExistence type="predicted"/>
<dbReference type="EMBL" id="CAJNOQ010014652">
    <property type="protein sequence ID" value="CAF1345974.1"/>
    <property type="molecule type" value="Genomic_DNA"/>
</dbReference>
<evidence type="ECO:0000313" key="1">
    <source>
        <dbReference type="EMBL" id="CAF1345974.1"/>
    </source>
</evidence>
<keyword evidence="3" id="KW-1185">Reference proteome</keyword>